<accession>A0ACC0PCK4</accession>
<keyword evidence="2" id="KW-1185">Reference proteome</keyword>
<comment type="caution">
    <text evidence="1">The sequence shown here is derived from an EMBL/GenBank/DDBJ whole genome shotgun (WGS) entry which is preliminary data.</text>
</comment>
<gene>
    <name evidence="1" type="ORF">RHMOL_Rhmol03G0101800</name>
</gene>
<name>A0ACC0PCK4_RHOML</name>
<proteinExistence type="predicted"/>
<evidence type="ECO:0000313" key="2">
    <source>
        <dbReference type="Proteomes" id="UP001062846"/>
    </source>
</evidence>
<reference evidence="1" key="1">
    <citation type="submission" date="2022-02" db="EMBL/GenBank/DDBJ databases">
        <title>Plant Genome Project.</title>
        <authorList>
            <person name="Zhang R.-G."/>
        </authorList>
    </citation>
    <scope>NUCLEOTIDE SEQUENCE</scope>
    <source>
        <strain evidence="1">AT1</strain>
    </source>
</reference>
<organism evidence="1 2">
    <name type="scientific">Rhododendron molle</name>
    <name type="common">Chinese azalea</name>
    <name type="synonym">Azalea mollis</name>
    <dbReference type="NCBI Taxonomy" id="49168"/>
    <lineage>
        <taxon>Eukaryota</taxon>
        <taxon>Viridiplantae</taxon>
        <taxon>Streptophyta</taxon>
        <taxon>Embryophyta</taxon>
        <taxon>Tracheophyta</taxon>
        <taxon>Spermatophyta</taxon>
        <taxon>Magnoliopsida</taxon>
        <taxon>eudicotyledons</taxon>
        <taxon>Gunneridae</taxon>
        <taxon>Pentapetalae</taxon>
        <taxon>asterids</taxon>
        <taxon>Ericales</taxon>
        <taxon>Ericaceae</taxon>
        <taxon>Ericoideae</taxon>
        <taxon>Rhodoreae</taxon>
        <taxon>Rhododendron</taxon>
    </lineage>
</organism>
<sequence>MVLFSKSLELKFSWLSIAAEKMEDWIQSAERMEQGRHDYTYGLCKKVDTLWLKWINIYINKDHCIWAMYIPAQLLRTMKKFEDEILGSSLA</sequence>
<evidence type="ECO:0000313" key="1">
    <source>
        <dbReference type="EMBL" id="KAI8563291.1"/>
    </source>
</evidence>
<protein>
    <submittedName>
        <fullName evidence="1">Uncharacterized protein</fullName>
    </submittedName>
</protein>
<dbReference type="Proteomes" id="UP001062846">
    <property type="component" value="Chromosome 3"/>
</dbReference>
<dbReference type="EMBL" id="CM046390">
    <property type="protein sequence ID" value="KAI8563291.1"/>
    <property type="molecule type" value="Genomic_DNA"/>
</dbReference>